<gene>
    <name evidence="2" type="ORF">SLEP1_g14510</name>
</gene>
<keyword evidence="3" id="KW-1185">Reference proteome</keyword>
<protein>
    <recommendedName>
        <fullName evidence="1">Reverse transcriptase domain-containing protein</fullName>
    </recommendedName>
</protein>
<sequence>MEKGLRQGDPLAPFLFLLVAEALNGLIHKAKELNKYKGVEVGEERLEVTHLQFADDSIFFCDALDSNIRAIKGILQTFELVSGLKVKFFKSALYGINVKVEDISEWAESLNCVVGAVPFKYLGISVGANPKKLSTWALLLTA</sequence>
<accession>A0AAV5IUS1</accession>
<evidence type="ECO:0000313" key="2">
    <source>
        <dbReference type="EMBL" id="GKV02023.1"/>
    </source>
</evidence>
<dbReference type="PROSITE" id="PS50878">
    <property type="entry name" value="RT_POL"/>
    <property type="match status" value="1"/>
</dbReference>
<comment type="caution">
    <text evidence="2">The sequence shown here is derived from an EMBL/GenBank/DDBJ whole genome shotgun (WGS) entry which is preliminary data.</text>
</comment>
<dbReference type="Proteomes" id="UP001054252">
    <property type="component" value="Unassembled WGS sequence"/>
</dbReference>
<evidence type="ECO:0000313" key="3">
    <source>
        <dbReference type="Proteomes" id="UP001054252"/>
    </source>
</evidence>
<dbReference type="InterPro" id="IPR000477">
    <property type="entry name" value="RT_dom"/>
</dbReference>
<dbReference type="PANTHER" id="PTHR33116">
    <property type="entry name" value="REVERSE TRANSCRIPTASE ZINC-BINDING DOMAIN-CONTAINING PROTEIN-RELATED-RELATED"/>
    <property type="match status" value="1"/>
</dbReference>
<name>A0AAV5IUS1_9ROSI</name>
<dbReference type="AlphaFoldDB" id="A0AAV5IUS1"/>
<feature type="domain" description="Reverse transcriptase" evidence="1">
    <location>
        <begin position="1"/>
        <end position="126"/>
    </location>
</feature>
<organism evidence="2 3">
    <name type="scientific">Rubroshorea leprosula</name>
    <dbReference type="NCBI Taxonomy" id="152421"/>
    <lineage>
        <taxon>Eukaryota</taxon>
        <taxon>Viridiplantae</taxon>
        <taxon>Streptophyta</taxon>
        <taxon>Embryophyta</taxon>
        <taxon>Tracheophyta</taxon>
        <taxon>Spermatophyta</taxon>
        <taxon>Magnoliopsida</taxon>
        <taxon>eudicotyledons</taxon>
        <taxon>Gunneridae</taxon>
        <taxon>Pentapetalae</taxon>
        <taxon>rosids</taxon>
        <taxon>malvids</taxon>
        <taxon>Malvales</taxon>
        <taxon>Dipterocarpaceae</taxon>
        <taxon>Rubroshorea</taxon>
    </lineage>
</organism>
<dbReference type="EMBL" id="BPVZ01000018">
    <property type="protein sequence ID" value="GKV02023.1"/>
    <property type="molecule type" value="Genomic_DNA"/>
</dbReference>
<evidence type="ECO:0000259" key="1">
    <source>
        <dbReference type="PROSITE" id="PS50878"/>
    </source>
</evidence>
<reference evidence="2 3" key="1">
    <citation type="journal article" date="2021" name="Commun. Biol.">
        <title>The genome of Shorea leprosula (Dipterocarpaceae) highlights the ecological relevance of drought in aseasonal tropical rainforests.</title>
        <authorList>
            <person name="Ng K.K.S."/>
            <person name="Kobayashi M.J."/>
            <person name="Fawcett J.A."/>
            <person name="Hatakeyama M."/>
            <person name="Paape T."/>
            <person name="Ng C.H."/>
            <person name="Ang C.C."/>
            <person name="Tnah L.H."/>
            <person name="Lee C.T."/>
            <person name="Nishiyama T."/>
            <person name="Sese J."/>
            <person name="O'Brien M.J."/>
            <person name="Copetti D."/>
            <person name="Mohd Noor M.I."/>
            <person name="Ong R.C."/>
            <person name="Putra M."/>
            <person name="Sireger I.Z."/>
            <person name="Indrioko S."/>
            <person name="Kosugi Y."/>
            <person name="Izuno A."/>
            <person name="Isagi Y."/>
            <person name="Lee S.L."/>
            <person name="Shimizu K.K."/>
        </authorList>
    </citation>
    <scope>NUCLEOTIDE SEQUENCE [LARGE SCALE GENOMIC DNA]</scope>
    <source>
        <strain evidence="2">214</strain>
    </source>
</reference>
<dbReference type="Pfam" id="PF00078">
    <property type="entry name" value="RVT_1"/>
    <property type="match status" value="1"/>
</dbReference>
<proteinExistence type="predicted"/>
<dbReference type="PANTHER" id="PTHR33116:SF78">
    <property type="entry name" value="OS12G0587133 PROTEIN"/>
    <property type="match status" value="1"/>
</dbReference>